<dbReference type="STRING" id="996637.SGM_4992"/>
<protein>
    <submittedName>
        <fullName evidence="2">Uncharacterized protein</fullName>
    </submittedName>
</protein>
<dbReference type="AlphaFoldDB" id="F3NPC8"/>
<evidence type="ECO:0000313" key="2">
    <source>
        <dbReference type="EMBL" id="EGG44940.1"/>
    </source>
</evidence>
<proteinExistence type="predicted"/>
<evidence type="ECO:0000256" key="1">
    <source>
        <dbReference type="SAM" id="MobiDB-lite"/>
    </source>
</evidence>
<name>F3NPC8_9ACTN</name>
<dbReference type="EMBL" id="AEYX01000042">
    <property type="protein sequence ID" value="EGG44940.1"/>
    <property type="molecule type" value="Genomic_DNA"/>
</dbReference>
<accession>F3NPC8</accession>
<comment type="caution">
    <text evidence="2">The sequence shown here is derived from an EMBL/GenBank/DDBJ whole genome shotgun (WGS) entry which is preliminary data.</text>
</comment>
<evidence type="ECO:0000313" key="3">
    <source>
        <dbReference type="Proteomes" id="UP000003022"/>
    </source>
</evidence>
<keyword evidence="3" id="KW-1185">Reference proteome</keyword>
<reference evidence="2 3" key="1">
    <citation type="journal article" date="2011" name="J. Bacteriol.">
        <title>Draft genome sequence of the marine bacterium Streptomyces griseoaurantiacus M045, which produces novel manumycin-type antibiotics with a pABA core component.</title>
        <authorList>
            <person name="Li F."/>
            <person name="Jiang P."/>
            <person name="Zheng H."/>
            <person name="Wang S."/>
            <person name="Zhao G."/>
            <person name="Qin S."/>
            <person name="Liu Z."/>
        </authorList>
    </citation>
    <scope>NUCLEOTIDE SEQUENCE [LARGE SCALE GENOMIC DNA]</scope>
    <source>
        <strain evidence="2 3">M045</strain>
    </source>
</reference>
<dbReference type="Proteomes" id="UP000003022">
    <property type="component" value="Unassembled WGS sequence"/>
</dbReference>
<sequence>MWASSRRAGFTRPLIGFGQGAPQFPLGDPRTPTPATPLPVVNSGETTVSCDRGRARYVKNPLQPHQSHR</sequence>
<feature type="region of interest" description="Disordered" evidence="1">
    <location>
        <begin position="1"/>
        <end position="47"/>
    </location>
</feature>
<gene>
    <name evidence="2" type="ORF">SGM_4992</name>
</gene>
<organism evidence="2 3">
    <name type="scientific">Streptomyces griseoaurantiacus M045</name>
    <dbReference type="NCBI Taxonomy" id="996637"/>
    <lineage>
        <taxon>Bacteria</taxon>
        <taxon>Bacillati</taxon>
        <taxon>Actinomycetota</taxon>
        <taxon>Actinomycetes</taxon>
        <taxon>Kitasatosporales</taxon>
        <taxon>Streptomycetaceae</taxon>
        <taxon>Streptomyces</taxon>
        <taxon>Streptomyces aurantiacus group</taxon>
    </lineage>
</organism>